<reference evidence="2 3" key="1">
    <citation type="submission" date="2024-07" db="EMBL/GenBank/DDBJ databases">
        <title>Draft Genome Sequence of Ferrimicrobium acidiphilum Strain YE2023, Isolated from a Pulp of Bioleach Reactor.</title>
        <authorList>
            <person name="Elkina Y.A."/>
            <person name="Bulaeva A.G."/>
            <person name="Beletsky A.V."/>
            <person name="Mardanov A.V."/>
        </authorList>
    </citation>
    <scope>NUCLEOTIDE SEQUENCE [LARGE SCALE GENOMIC DNA]</scope>
    <source>
        <strain evidence="2 3">YE2023</strain>
    </source>
</reference>
<dbReference type="RefSeq" id="WP_369084518.1">
    <property type="nucleotide sequence ID" value="NZ_JBFSHR010000025.1"/>
</dbReference>
<dbReference type="InterPro" id="IPR025841">
    <property type="entry name" value="CP_ATPgrasp_2"/>
</dbReference>
<gene>
    <name evidence="2" type="ORF">AB6A68_08060</name>
</gene>
<evidence type="ECO:0000259" key="1">
    <source>
        <dbReference type="Pfam" id="PF14403"/>
    </source>
</evidence>
<keyword evidence="3" id="KW-1185">Reference proteome</keyword>
<dbReference type="Pfam" id="PF14403">
    <property type="entry name" value="CP_ATPgrasp_2"/>
    <property type="match status" value="1"/>
</dbReference>
<dbReference type="PIRSF" id="PIRSF005522">
    <property type="entry name" value="UCP005522"/>
    <property type="match status" value="1"/>
</dbReference>
<evidence type="ECO:0000313" key="3">
    <source>
        <dbReference type="Proteomes" id="UP001560267"/>
    </source>
</evidence>
<protein>
    <submittedName>
        <fullName evidence="2">Circularly permuted type 2 ATP-grasp protein</fullName>
    </submittedName>
</protein>
<dbReference type="InterPro" id="IPR051680">
    <property type="entry name" value="ATP-dep_Glu-Cys_Ligase-2"/>
</dbReference>
<feature type="domain" description="Circularly permuted ATP-grasp type 2" evidence="1">
    <location>
        <begin position="77"/>
        <end position="454"/>
    </location>
</feature>
<proteinExistence type="predicted"/>
<evidence type="ECO:0000313" key="2">
    <source>
        <dbReference type="EMBL" id="MEX6429791.1"/>
    </source>
</evidence>
<name>A0ABV3Y491_9ACTN</name>
<accession>A0ABV3Y491</accession>
<comment type="caution">
    <text evidence="2">The sequence shown here is derived from an EMBL/GenBank/DDBJ whole genome shotgun (WGS) entry which is preliminary data.</text>
</comment>
<dbReference type="EMBL" id="JBFSHR010000025">
    <property type="protein sequence ID" value="MEX6429791.1"/>
    <property type="molecule type" value="Genomic_DNA"/>
</dbReference>
<dbReference type="Gene3D" id="3.40.50.11290">
    <property type="match status" value="1"/>
</dbReference>
<dbReference type="Gene3D" id="3.30.1490.270">
    <property type="match status" value="1"/>
</dbReference>
<dbReference type="PANTHER" id="PTHR34595">
    <property type="entry name" value="BLR5612 PROTEIN"/>
    <property type="match status" value="1"/>
</dbReference>
<dbReference type="PANTHER" id="PTHR34595:SF7">
    <property type="entry name" value="SLL1039 PROTEIN"/>
    <property type="match status" value="1"/>
</dbReference>
<dbReference type="Proteomes" id="UP001560267">
    <property type="component" value="Unassembled WGS sequence"/>
</dbReference>
<dbReference type="SUPFAM" id="SSF56059">
    <property type="entry name" value="Glutathione synthetase ATP-binding domain-like"/>
    <property type="match status" value="1"/>
</dbReference>
<dbReference type="InterPro" id="IPR016450">
    <property type="entry name" value="UCP005522"/>
</dbReference>
<organism evidence="2 3">
    <name type="scientific">Ferrimicrobium acidiphilum</name>
    <dbReference type="NCBI Taxonomy" id="121039"/>
    <lineage>
        <taxon>Bacteria</taxon>
        <taxon>Bacillati</taxon>
        <taxon>Actinomycetota</taxon>
        <taxon>Acidimicrobiia</taxon>
        <taxon>Acidimicrobiales</taxon>
        <taxon>Acidimicrobiaceae</taxon>
        <taxon>Ferrimicrobium</taxon>
    </lineage>
</organism>
<sequence length="516" mass="56920">MENTLLDSYEAADSFDEVLVGPGRPRPGCVELYSALQELSETEFEQRCQERDLSFRDRGVTYSFAGMEAPFPLDPIPRIISAEEWTHLEAGIIQRVRALEAFLGDIFGQQRIFKDRVIPQRLVLSSPLFIRHAYGLVPSNGVRIHISGMDIVRGQDGTLMVLEDNLRTPSGVSYVLENRRSMTRIFPEFFRGHRVRPVANYPSELLRALVAAAPRAGTSNPKVVLLTPGIHNAAYFEHTFLARQMGIDLVEGNDLTCRDGVCYLHTTEGDQRVDVIYRRISDDYLDPLYFEPTSVLGVPGLLTCVRAGNLTIANAVGNGVADDKLTYTYVPDMIRYYLNEEPILPNVPTFRLEDPEVRNWVLERLDRLVLKPVDASGGAGIVIGPVADEAALVAVAKAIDAHPRGWIAQEVVQLSTCPTKVAEGIEPRHVDLRPFAINQGDRIWVLPGGLTRVALPKGSLIVNSSQGGGSKDTWVIDASARKVGTRLSVGDLHSFTAPAQANGVDHPLQVAKQQEQ</sequence>